<dbReference type="Proteomes" id="UP000241769">
    <property type="component" value="Unassembled WGS sequence"/>
</dbReference>
<protein>
    <submittedName>
        <fullName evidence="1">Uncharacterized protein</fullName>
    </submittedName>
</protein>
<dbReference type="EMBL" id="MDYQ01000306">
    <property type="protein sequence ID" value="PRP76710.1"/>
    <property type="molecule type" value="Genomic_DNA"/>
</dbReference>
<comment type="caution">
    <text evidence="1">The sequence shown here is derived from an EMBL/GenBank/DDBJ whole genome shotgun (WGS) entry which is preliminary data.</text>
</comment>
<name>A0A2P6MYB8_9EUKA</name>
<dbReference type="AlphaFoldDB" id="A0A2P6MYB8"/>
<accession>A0A2P6MYB8</accession>
<proteinExistence type="predicted"/>
<organism evidence="1 2">
    <name type="scientific">Planoprotostelium fungivorum</name>
    <dbReference type="NCBI Taxonomy" id="1890364"/>
    <lineage>
        <taxon>Eukaryota</taxon>
        <taxon>Amoebozoa</taxon>
        <taxon>Evosea</taxon>
        <taxon>Variosea</taxon>
        <taxon>Cavosteliida</taxon>
        <taxon>Cavosteliaceae</taxon>
        <taxon>Planoprotostelium</taxon>
    </lineage>
</organism>
<evidence type="ECO:0000313" key="2">
    <source>
        <dbReference type="Proteomes" id="UP000241769"/>
    </source>
</evidence>
<sequence>MVVINEVFQPCFLPPIVRPFLPPGRMPSKMLDQPKEPLCPQGLYGALRASQALARIAAVEGALVAEIRQLRQTIQAVRRTMPARVVRCWDIAVRPVAWATLKCCSFLISLLGAVASIYQLMTADDAPNKLQSQVPQHSNDEQKD</sequence>
<keyword evidence="2" id="KW-1185">Reference proteome</keyword>
<dbReference type="InParanoid" id="A0A2P6MYB8"/>
<gene>
    <name evidence="1" type="ORF">PROFUN_14938</name>
</gene>
<reference evidence="1 2" key="1">
    <citation type="journal article" date="2018" name="Genome Biol. Evol.">
        <title>Multiple Roots of Fruiting Body Formation in Amoebozoa.</title>
        <authorList>
            <person name="Hillmann F."/>
            <person name="Forbes G."/>
            <person name="Novohradska S."/>
            <person name="Ferling I."/>
            <person name="Riege K."/>
            <person name="Groth M."/>
            <person name="Westermann M."/>
            <person name="Marz M."/>
            <person name="Spaller T."/>
            <person name="Winckler T."/>
            <person name="Schaap P."/>
            <person name="Glockner G."/>
        </authorList>
    </citation>
    <scope>NUCLEOTIDE SEQUENCE [LARGE SCALE GENOMIC DNA]</scope>
    <source>
        <strain evidence="1 2">Jena</strain>
    </source>
</reference>
<evidence type="ECO:0000313" key="1">
    <source>
        <dbReference type="EMBL" id="PRP76710.1"/>
    </source>
</evidence>